<dbReference type="InterPro" id="IPR012337">
    <property type="entry name" value="RNaseH-like_sf"/>
</dbReference>
<dbReference type="PANTHER" id="PTHR46481:SF10">
    <property type="entry name" value="ZINC FINGER BED DOMAIN-CONTAINING PROTEIN 39"/>
    <property type="match status" value="1"/>
</dbReference>
<dbReference type="Proteomes" id="UP000515211">
    <property type="component" value="Chromosome 7"/>
</dbReference>
<dbReference type="InterPro" id="IPR052035">
    <property type="entry name" value="ZnF_BED_domain_contain"/>
</dbReference>
<dbReference type="PANTHER" id="PTHR46481">
    <property type="entry name" value="ZINC FINGER BED DOMAIN-CONTAINING PROTEIN 4"/>
    <property type="match status" value="1"/>
</dbReference>
<dbReference type="Pfam" id="PF05699">
    <property type="entry name" value="Dimer_Tnp_hAT"/>
    <property type="match status" value="1"/>
</dbReference>
<evidence type="ECO:0000256" key="6">
    <source>
        <dbReference type="ARBA" id="ARBA00023242"/>
    </source>
</evidence>
<dbReference type="Pfam" id="PF14372">
    <property type="entry name" value="hAT-like_RNase-H"/>
    <property type="match status" value="1"/>
</dbReference>
<keyword evidence="5" id="KW-0238">DNA-binding</keyword>
<evidence type="ECO:0000256" key="1">
    <source>
        <dbReference type="ARBA" id="ARBA00004123"/>
    </source>
</evidence>
<feature type="domain" description="HAT C-terminal dimerisation" evidence="7">
    <location>
        <begin position="568"/>
        <end position="653"/>
    </location>
</feature>
<keyword evidence="6" id="KW-0539">Nucleus</keyword>
<feature type="domain" description="hAT-like transposase RNase-H fold" evidence="8">
    <location>
        <begin position="416"/>
        <end position="517"/>
    </location>
</feature>
<protein>
    <submittedName>
        <fullName evidence="10">Zinc finger BED domain-containing protein RICESLEEPER 2-like</fullName>
    </submittedName>
</protein>
<accession>A0A6P5MBB8</accession>
<dbReference type="InterPro" id="IPR008906">
    <property type="entry name" value="HATC_C_dom"/>
</dbReference>
<evidence type="ECO:0000313" key="9">
    <source>
        <dbReference type="Proteomes" id="UP000515211"/>
    </source>
</evidence>
<organism evidence="9 10">
    <name type="scientific">Arachis duranensis</name>
    <name type="common">Wild peanut</name>
    <dbReference type="NCBI Taxonomy" id="130453"/>
    <lineage>
        <taxon>Eukaryota</taxon>
        <taxon>Viridiplantae</taxon>
        <taxon>Streptophyta</taxon>
        <taxon>Embryophyta</taxon>
        <taxon>Tracheophyta</taxon>
        <taxon>Spermatophyta</taxon>
        <taxon>Magnoliopsida</taxon>
        <taxon>eudicotyledons</taxon>
        <taxon>Gunneridae</taxon>
        <taxon>Pentapetalae</taxon>
        <taxon>rosids</taxon>
        <taxon>fabids</taxon>
        <taxon>Fabales</taxon>
        <taxon>Fabaceae</taxon>
        <taxon>Papilionoideae</taxon>
        <taxon>50 kb inversion clade</taxon>
        <taxon>dalbergioids sensu lato</taxon>
        <taxon>Dalbergieae</taxon>
        <taxon>Pterocarpus clade</taxon>
        <taxon>Arachis</taxon>
    </lineage>
</organism>
<dbReference type="GO" id="GO:0003677">
    <property type="term" value="F:DNA binding"/>
    <property type="evidence" value="ECO:0007669"/>
    <property type="project" value="UniProtKB-KW"/>
</dbReference>
<keyword evidence="3" id="KW-0863">Zinc-finger</keyword>
<proteinExistence type="predicted"/>
<evidence type="ECO:0000259" key="7">
    <source>
        <dbReference type="Pfam" id="PF05699"/>
    </source>
</evidence>
<reference evidence="10" key="2">
    <citation type="submission" date="2025-08" db="UniProtKB">
        <authorList>
            <consortium name="RefSeq"/>
        </authorList>
    </citation>
    <scope>IDENTIFICATION</scope>
    <source>
        <tissue evidence="10">Whole plant</tissue>
    </source>
</reference>
<evidence type="ECO:0000256" key="3">
    <source>
        <dbReference type="ARBA" id="ARBA00022771"/>
    </source>
</evidence>
<name>A0A6P5MBB8_ARADU</name>
<evidence type="ECO:0000256" key="4">
    <source>
        <dbReference type="ARBA" id="ARBA00022833"/>
    </source>
</evidence>
<dbReference type="GeneID" id="107459258"/>
<evidence type="ECO:0000256" key="5">
    <source>
        <dbReference type="ARBA" id="ARBA00023125"/>
    </source>
</evidence>
<dbReference type="KEGG" id="adu:107459258"/>
<keyword evidence="2" id="KW-0479">Metal-binding</keyword>
<dbReference type="GO" id="GO:0005634">
    <property type="term" value="C:nucleus"/>
    <property type="evidence" value="ECO:0007669"/>
    <property type="project" value="UniProtKB-SubCell"/>
</dbReference>
<evidence type="ECO:0000256" key="2">
    <source>
        <dbReference type="ARBA" id="ARBA00022723"/>
    </source>
</evidence>
<dbReference type="GO" id="GO:0008270">
    <property type="term" value="F:zinc ion binding"/>
    <property type="evidence" value="ECO:0007669"/>
    <property type="project" value="UniProtKB-KW"/>
</dbReference>
<dbReference type="RefSeq" id="XP_020982472.2">
    <property type="nucleotide sequence ID" value="XM_021126813.2"/>
</dbReference>
<evidence type="ECO:0000313" key="10">
    <source>
        <dbReference type="RefSeq" id="XP_020982472.2"/>
    </source>
</evidence>
<dbReference type="AlphaFoldDB" id="A0A6P5MBB8"/>
<reference evidence="9" key="1">
    <citation type="journal article" date="2016" name="Nat. Genet.">
        <title>The genome sequences of Arachis duranensis and Arachis ipaensis, the diploid ancestors of cultivated peanut.</title>
        <authorList>
            <person name="Bertioli D.J."/>
            <person name="Cannon S.B."/>
            <person name="Froenicke L."/>
            <person name="Huang G."/>
            <person name="Farmer A.D."/>
            <person name="Cannon E.K."/>
            <person name="Liu X."/>
            <person name="Gao D."/>
            <person name="Clevenger J."/>
            <person name="Dash S."/>
            <person name="Ren L."/>
            <person name="Moretzsohn M.C."/>
            <person name="Shirasawa K."/>
            <person name="Huang W."/>
            <person name="Vidigal B."/>
            <person name="Abernathy B."/>
            <person name="Chu Y."/>
            <person name="Niederhuth C.E."/>
            <person name="Umale P."/>
            <person name="Araujo A.C."/>
            <person name="Kozik A."/>
            <person name="Kim K.D."/>
            <person name="Burow M.D."/>
            <person name="Varshney R.K."/>
            <person name="Wang X."/>
            <person name="Zhang X."/>
            <person name="Barkley N."/>
            <person name="Guimaraes P.M."/>
            <person name="Isobe S."/>
            <person name="Guo B."/>
            <person name="Liao B."/>
            <person name="Stalker H.T."/>
            <person name="Schmitz R.J."/>
            <person name="Scheffler B.E."/>
            <person name="Leal-Bertioli S.C."/>
            <person name="Xun X."/>
            <person name="Jackson S.A."/>
            <person name="Michelmore R."/>
            <person name="Ozias-Akins P."/>
        </authorList>
    </citation>
    <scope>NUCLEOTIDE SEQUENCE [LARGE SCALE GENOMIC DNA]</scope>
    <source>
        <strain evidence="9">cv. V14167</strain>
    </source>
</reference>
<gene>
    <name evidence="10" type="primary">LOC107459258</name>
</gene>
<evidence type="ECO:0000259" key="8">
    <source>
        <dbReference type="Pfam" id="PF14372"/>
    </source>
</evidence>
<keyword evidence="9" id="KW-1185">Reference proteome</keyword>
<dbReference type="GO" id="GO:0046983">
    <property type="term" value="F:protein dimerization activity"/>
    <property type="evidence" value="ECO:0007669"/>
    <property type="project" value="InterPro"/>
</dbReference>
<keyword evidence="4" id="KW-0862">Zinc</keyword>
<sequence length="704" mass="80007">MAESVTPSNPLANSISLNGEEINQSVPTIPTIDTGIVPTHTTTITNQPVTDENGTKAICKYCKSMFSYAGKGASTSYLWRRSSSCLQRRLHVAAQKKQPLIPFQPSNSSVNPFVTPGARYSQEKMRQIIATAIMVHEHPFSIVEDEVWMWGFQYANSEFHKISRKTARSDCLAIYEAEKKQLKALLQGVRKISLTTDMWRSSHQIVEYMVFTGHFIDAGWNLQKRVLSFVQVPAPRRGIDVADAIFKCLKTWGIENKVFSVSVDNASYNDSCLRALKDTISDNNSLPVGGSLFHVRCCAHILNLLVQDGLGKIKDIIHKVRESVKYVNFNDSRFKTFVEIAENKRLKEKKLIIDCPTRWNSTYNMLSVALKFKSVFPVYKEREPHYNYEPSSEDWRKVEKICKLLKVFNLATHVISGSEYPTANLYLPEVWRVKQVIDDAIEDRDSFMRKMATSMKEKFDKYWGECNMVMSLACVLDPRCKLHVIKFCFPLIYKPEHVAAENIEKVKNTLQEMYDEYAEKYHGETIISGVNTNSLVASSNVVSSEISGIDEMLNMVREKEAIHPTKSELEVYLDESAYIPEGNSKSFSALEWWKNNSLKFKVLSKMAADILAIPVSTVASESSFCAGGRVIDEYRSRLNQESIEALICGGDWLRNKYGLKKKPKEQITEAFALQVEHSVLKLIDVPLEKNQDQASQDNPKQNNL</sequence>
<dbReference type="SUPFAM" id="SSF53098">
    <property type="entry name" value="Ribonuclease H-like"/>
    <property type="match status" value="1"/>
</dbReference>
<dbReference type="InterPro" id="IPR025525">
    <property type="entry name" value="hAT-like_transposase_RNase-H"/>
</dbReference>
<comment type="subcellular location">
    <subcellularLocation>
        <location evidence="1">Nucleus</location>
    </subcellularLocation>
</comment>